<dbReference type="OrthoDB" id="76388at2759"/>
<dbReference type="Proteomes" id="UP000305067">
    <property type="component" value="Unassembled WGS sequence"/>
</dbReference>
<keyword evidence="2" id="KW-1185">Reference proteome</keyword>
<name>A0A5C3QLT0_9AGAR</name>
<dbReference type="EMBL" id="ML178822">
    <property type="protein sequence ID" value="TFL02487.1"/>
    <property type="molecule type" value="Genomic_DNA"/>
</dbReference>
<organism evidence="1 2">
    <name type="scientific">Pterulicium gracile</name>
    <dbReference type="NCBI Taxonomy" id="1884261"/>
    <lineage>
        <taxon>Eukaryota</taxon>
        <taxon>Fungi</taxon>
        <taxon>Dikarya</taxon>
        <taxon>Basidiomycota</taxon>
        <taxon>Agaricomycotina</taxon>
        <taxon>Agaricomycetes</taxon>
        <taxon>Agaricomycetidae</taxon>
        <taxon>Agaricales</taxon>
        <taxon>Pleurotineae</taxon>
        <taxon>Pterulaceae</taxon>
        <taxon>Pterulicium</taxon>
    </lineage>
</organism>
<dbReference type="InterPro" id="IPR029070">
    <property type="entry name" value="Chitinase_insertion_sf"/>
</dbReference>
<proteinExistence type="predicted"/>
<sequence>MNVSLVVKWWIEDSIDREKLVLGIPLFGMSFEQVRDDYGKGRGPSDGSTPDTWNDDIIGRCDYRALPLPGHKVYHDE</sequence>
<gene>
    <name evidence="1" type="ORF">BDV98DRAFT_603684</name>
</gene>
<dbReference type="AlphaFoldDB" id="A0A5C3QLT0"/>
<evidence type="ECO:0000313" key="1">
    <source>
        <dbReference type="EMBL" id="TFL02487.1"/>
    </source>
</evidence>
<protein>
    <submittedName>
        <fullName evidence="1">Uncharacterized protein</fullName>
    </submittedName>
</protein>
<reference evidence="1 2" key="1">
    <citation type="journal article" date="2019" name="Nat. Ecol. Evol.">
        <title>Megaphylogeny resolves global patterns of mushroom evolution.</title>
        <authorList>
            <person name="Varga T."/>
            <person name="Krizsan K."/>
            <person name="Foldi C."/>
            <person name="Dima B."/>
            <person name="Sanchez-Garcia M."/>
            <person name="Sanchez-Ramirez S."/>
            <person name="Szollosi G.J."/>
            <person name="Szarkandi J.G."/>
            <person name="Papp V."/>
            <person name="Albert L."/>
            <person name="Andreopoulos W."/>
            <person name="Angelini C."/>
            <person name="Antonin V."/>
            <person name="Barry K.W."/>
            <person name="Bougher N.L."/>
            <person name="Buchanan P."/>
            <person name="Buyck B."/>
            <person name="Bense V."/>
            <person name="Catcheside P."/>
            <person name="Chovatia M."/>
            <person name="Cooper J."/>
            <person name="Damon W."/>
            <person name="Desjardin D."/>
            <person name="Finy P."/>
            <person name="Geml J."/>
            <person name="Haridas S."/>
            <person name="Hughes K."/>
            <person name="Justo A."/>
            <person name="Karasinski D."/>
            <person name="Kautmanova I."/>
            <person name="Kiss B."/>
            <person name="Kocsube S."/>
            <person name="Kotiranta H."/>
            <person name="LaButti K.M."/>
            <person name="Lechner B.E."/>
            <person name="Liimatainen K."/>
            <person name="Lipzen A."/>
            <person name="Lukacs Z."/>
            <person name="Mihaltcheva S."/>
            <person name="Morgado L.N."/>
            <person name="Niskanen T."/>
            <person name="Noordeloos M.E."/>
            <person name="Ohm R.A."/>
            <person name="Ortiz-Santana B."/>
            <person name="Ovrebo C."/>
            <person name="Racz N."/>
            <person name="Riley R."/>
            <person name="Savchenko A."/>
            <person name="Shiryaev A."/>
            <person name="Soop K."/>
            <person name="Spirin V."/>
            <person name="Szebenyi C."/>
            <person name="Tomsovsky M."/>
            <person name="Tulloss R.E."/>
            <person name="Uehling J."/>
            <person name="Grigoriev I.V."/>
            <person name="Vagvolgyi C."/>
            <person name="Papp T."/>
            <person name="Martin F.M."/>
            <person name="Miettinen O."/>
            <person name="Hibbett D.S."/>
            <person name="Nagy L.G."/>
        </authorList>
    </citation>
    <scope>NUCLEOTIDE SEQUENCE [LARGE SCALE GENOMIC DNA]</scope>
    <source>
        <strain evidence="1 2">CBS 309.79</strain>
    </source>
</reference>
<dbReference type="Gene3D" id="3.10.50.10">
    <property type="match status" value="1"/>
</dbReference>
<dbReference type="Gene3D" id="3.20.20.80">
    <property type="entry name" value="Glycosidases"/>
    <property type="match status" value="1"/>
</dbReference>
<evidence type="ECO:0000313" key="2">
    <source>
        <dbReference type="Proteomes" id="UP000305067"/>
    </source>
</evidence>
<accession>A0A5C3QLT0</accession>